<dbReference type="EMBL" id="DVGZ01000100">
    <property type="protein sequence ID" value="HIR47797.1"/>
    <property type="molecule type" value="Genomic_DNA"/>
</dbReference>
<protein>
    <submittedName>
        <fullName evidence="2">Uncharacterized protein</fullName>
    </submittedName>
</protein>
<gene>
    <name evidence="2" type="ORF">IAB89_09135</name>
</gene>
<organism evidence="2 3">
    <name type="scientific">Candidatus Caccousia avicola</name>
    <dbReference type="NCBI Taxonomy" id="2840721"/>
    <lineage>
        <taxon>Bacteria</taxon>
        <taxon>Bacillati</taxon>
        <taxon>Bacillota</taxon>
        <taxon>Clostridia</taxon>
        <taxon>Eubacteriales</taxon>
        <taxon>Oscillospiraceae</taxon>
        <taxon>Oscillospiraceae incertae sedis</taxon>
        <taxon>Candidatus Caccousia</taxon>
    </lineage>
</organism>
<accession>A0A9D1APC3</accession>
<reference evidence="2" key="1">
    <citation type="submission" date="2020-10" db="EMBL/GenBank/DDBJ databases">
        <authorList>
            <person name="Gilroy R."/>
        </authorList>
    </citation>
    <scope>NUCLEOTIDE SEQUENCE</scope>
    <source>
        <strain evidence="2">ChiSxjej1B13-7958</strain>
    </source>
</reference>
<sequence length="86" mass="9388">MITLKCPFFWNGRLIREGSRISLPAEVEKRLLRAGNAVPTTESVSPPPSQSAPEAGKESQEENTPEKGSPKSGRKQAEQVELTLGR</sequence>
<comment type="caution">
    <text evidence="2">The sequence shown here is derived from an EMBL/GenBank/DDBJ whole genome shotgun (WGS) entry which is preliminary data.</text>
</comment>
<proteinExistence type="predicted"/>
<feature type="region of interest" description="Disordered" evidence="1">
    <location>
        <begin position="34"/>
        <end position="86"/>
    </location>
</feature>
<evidence type="ECO:0000313" key="3">
    <source>
        <dbReference type="Proteomes" id="UP000824242"/>
    </source>
</evidence>
<reference evidence="2" key="2">
    <citation type="journal article" date="2021" name="PeerJ">
        <title>Extensive microbial diversity within the chicken gut microbiome revealed by metagenomics and culture.</title>
        <authorList>
            <person name="Gilroy R."/>
            <person name="Ravi A."/>
            <person name="Getino M."/>
            <person name="Pursley I."/>
            <person name="Horton D.L."/>
            <person name="Alikhan N.F."/>
            <person name="Baker D."/>
            <person name="Gharbi K."/>
            <person name="Hall N."/>
            <person name="Watson M."/>
            <person name="Adriaenssens E.M."/>
            <person name="Foster-Nyarko E."/>
            <person name="Jarju S."/>
            <person name="Secka A."/>
            <person name="Antonio M."/>
            <person name="Oren A."/>
            <person name="Chaudhuri R.R."/>
            <person name="La Ragione R."/>
            <person name="Hildebrand F."/>
            <person name="Pallen M.J."/>
        </authorList>
    </citation>
    <scope>NUCLEOTIDE SEQUENCE</scope>
    <source>
        <strain evidence="2">ChiSxjej1B13-7958</strain>
    </source>
</reference>
<feature type="compositionally biased region" description="Basic and acidic residues" evidence="1">
    <location>
        <begin position="55"/>
        <end position="69"/>
    </location>
</feature>
<name>A0A9D1APC3_9FIRM</name>
<evidence type="ECO:0000256" key="1">
    <source>
        <dbReference type="SAM" id="MobiDB-lite"/>
    </source>
</evidence>
<evidence type="ECO:0000313" key="2">
    <source>
        <dbReference type="EMBL" id="HIR47797.1"/>
    </source>
</evidence>
<dbReference type="Proteomes" id="UP000824242">
    <property type="component" value="Unassembled WGS sequence"/>
</dbReference>
<dbReference type="AlphaFoldDB" id="A0A9D1APC3"/>